<evidence type="ECO:0000313" key="3">
    <source>
        <dbReference type="Proteomes" id="UP000436047"/>
    </source>
</evidence>
<feature type="domain" description="Transposase IS66 central" evidence="1">
    <location>
        <begin position="77"/>
        <end position="330"/>
    </location>
</feature>
<comment type="caution">
    <text evidence="2">The sequence shown here is derived from an EMBL/GenBank/DDBJ whole genome shotgun (WGS) entry which is preliminary data.</text>
</comment>
<dbReference type="PANTHER" id="PTHR33678">
    <property type="entry name" value="BLL1576 PROTEIN"/>
    <property type="match status" value="1"/>
</dbReference>
<name>A0A6N7W9H1_9FIRM</name>
<dbReference type="InterPro" id="IPR052344">
    <property type="entry name" value="Transposase-related"/>
</dbReference>
<dbReference type="InterPro" id="IPR004291">
    <property type="entry name" value="Transposase_IS66_central"/>
</dbReference>
<organism evidence="2 3">
    <name type="scientific">Eisenbergiella porci</name>
    <dbReference type="NCBI Taxonomy" id="2652274"/>
    <lineage>
        <taxon>Bacteria</taxon>
        <taxon>Bacillati</taxon>
        <taxon>Bacillota</taxon>
        <taxon>Clostridia</taxon>
        <taxon>Lachnospirales</taxon>
        <taxon>Lachnospiraceae</taxon>
        <taxon>Eisenbergiella</taxon>
    </lineage>
</organism>
<dbReference type="EMBL" id="VUMI01000090">
    <property type="protein sequence ID" value="MSS91916.1"/>
    <property type="molecule type" value="Genomic_DNA"/>
</dbReference>
<dbReference type="RefSeq" id="WP_154468254.1">
    <property type="nucleotide sequence ID" value="NZ_VUMI01000090.1"/>
</dbReference>
<keyword evidence="3" id="KW-1185">Reference proteome</keyword>
<reference evidence="2 3" key="1">
    <citation type="submission" date="2019-08" db="EMBL/GenBank/DDBJ databases">
        <title>In-depth cultivation of the pig gut microbiome towards novel bacterial diversity and tailored functional studies.</title>
        <authorList>
            <person name="Wylensek D."/>
            <person name="Hitch T.C.A."/>
            <person name="Clavel T."/>
        </authorList>
    </citation>
    <scope>NUCLEOTIDE SEQUENCE [LARGE SCALE GENOMIC DNA]</scope>
    <source>
        <strain evidence="2 3">WCA-389-WT-23B</strain>
    </source>
</reference>
<dbReference type="AlphaFoldDB" id="A0A6N7W9H1"/>
<evidence type="ECO:0000259" key="1">
    <source>
        <dbReference type="Pfam" id="PF03050"/>
    </source>
</evidence>
<sequence>MVITREPDTTQTLIPDACKNCPNWKRCKGTACVGETRYKVDIQVIQTLDAYESMEVKCPKTNQTLKGTFPSDIKGQIQYGESIASLIVTLNTVGAVSAKRTQEILGSLFDLPISTGTVLKMVSRCAAKVSSVVETIKEHMCNSAKAHFDETGTRVDGHTRWAHVASDELFTYLFFSCKRGHAGMTEMDVLLHGVAIHDCWASYWKFNVLHAICCAHLLRELNGVIENHPEQTWAPRFKKLLLDMKKTKEDAIAMNLASADEHTIQYYNEEYDAIIQVAFAENPMVTTEAKKKGRPKKGKVLALIERLQKYKGEVCHFLKDFQIDFDNNQALYAGYFYPHLFGKCA</sequence>
<dbReference type="PANTHER" id="PTHR33678:SF1">
    <property type="entry name" value="BLL1576 PROTEIN"/>
    <property type="match status" value="1"/>
</dbReference>
<evidence type="ECO:0000313" key="2">
    <source>
        <dbReference type="EMBL" id="MSS91916.1"/>
    </source>
</evidence>
<protein>
    <submittedName>
        <fullName evidence="2">Transposase</fullName>
    </submittedName>
</protein>
<gene>
    <name evidence="2" type="ORF">FYJ45_28015</name>
</gene>
<proteinExistence type="predicted"/>
<dbReference type="Proteomes" id="UP000436047">
    <property type="component" value="Unassembled WGS sequence"/>
</dbReference>
<dbReference type="Pfam" id="PF03050">
    <property type="entry name" value="DDE_Tnp_IS66"/>
    <property type="match status" value="1"/>
</dbReference>
<accession>A0A6N7W9H1</accession>
<dbReference type="GeneID" id="86056830"/>